<dbReference type="Proteomes" id="UP001177140">
    <property type="component" value="Unassembled WGS sequence"/>
</dbReference>
<dbReference type="Gene3D" id="1.10.510.10">
    <property type="entry name" value="Transferase(Phosphotransferase) domain 1"/>
    <property type="match status" value="1"/>
</dbReference>
<name>A0AA41SAV7_PAPNU</name>
<evidence type="ECO:0000313" key="2">
    <source>
        <dbReference type="EMBL" id="MCL7031320.1"/>
    </source>
</evidence>
<dbReference type="PROSITE" id="PS00108">
    <property type="entry name" value="PROTEIN_KINASE_ST"/>
    <property type="match status" value="1"/>
</dbReference>
<gene>
    <name evidence="2" type="ORF">MKW94_019799</name>
</gene>
<proteinExistence type="predicted"/>
<evidence type="ECO:0000313" key="3">
    <source>
        <dbReference type="Proteomes" id="UP001177140"/>
    </source>
</evidence>
<dbReference type="InterPro" id="IPR011009">
    <property type="entry name" value="Kinase-like_dom_sf"/>
</dbReference>
<dbReference type="InterPro" id="IPR052751">
    <property type="entry name" value="Plant_MAPKKK"/>
</dbReference>
<evidence type="ECO:0000259" key="1">
    <source>
        <dbReference type="PROSITE" id="PS50011"/>
    </source>
</evidence>
<dbReference type="SMART" id="SM00220">
    <property type="entry name" value="S_TKc"/>
    <property type="match status" value="1"/>
</dbReference>
<dbReference type="InterPro" id="IPR000719">
    <property type="entry name" value="Prot_kinase_dom"/>
</dbReference>
<dbReference type="PANTHER" id="PTHR48011">
    <property type="entry name" value="CCR4-NOT TRANSCRIPTIONAL COMPLEX SUBUNIT CAF120-RELATED"/>
    <property type="match status" value="1"/>
</dbReference>
<dbReference type="Pfam" id="PF00069">
    <property type="entry name" value="Pkinase"/>
    <property type="match status" value="1"/>
</dbReference>
<dbReference type="GO" id="GO:0004672">
    <property type="term" value="F:protein kinase activity"/>
    <property type="evidence" value="ECO:0007669"/>
    <property type="project" value="InterPro"/>
</dbReference>
<dbReference type="Gene3D" id="3.30.200.20">
    <property type="entry name" value="Phosphorylase Kinase, domain 1"/>
    <property type="match status" value="1"/>
</dbReference>
<dbReference type="PROSITE" id="PS50011">
    <property type="entry name" value="PROTEIN_KINASE_DOM"/>
    <property type="match status" value="1"/>
</dbReference>
<dbReference type="GO" id="GO:0005524">
    <property type="term" value="F:ATP binding"/>
    <property type="evidence" value="ECO:0007669"/>
    <property type="project" value="InterPro"/>
</dbReference>
<dbReference type="GO" id="GO:0007165">
    <property type="term" value="P:signal transduction"/>
    <property type="evidence" value="ECO:0007669"/>
    <property type="project" value="TreeGrafter"/>
</dbReference>
<dbReference type="PANTHER" id="PTHR48011:SF56">
    <property type="entry name" value="PROTEIN KINASE DOMAIN-CONTAINING PROTEIN"/>
    <property type="match status" value="1"/>
</dbReference>
<feature type="domain" description="Protein kinase" evidence="1">
    <location>
        <begin position="5"/>
        <end position="248"/>
    </location>
</feature>
<dbReference type="EMBL" id="JAJJMA010111004">
    <property type="protein sequence ID" value="MCL7031320.1"/>
    <property type="molecule type" value="Genomic_DNA"/>
</dbReference>
<dbReference type="InterPro" id="IPR008271">
    <property type="entry name" value="Ser/Thr_kinase_AS"/>
</dbReference>
<sequence length="254" mass="29074">MEMQFKREKLLGCGGQAEVFLASTLTQYFSSNVLPPLIAVKSVDTMDCVPLMRENQILEDLGGCQSIIKHYGVRLTLENGQMIYNILLEFAEGGSLFDQIQTYGANGLPETEVRDFTESILLGLKHIHDHGYVHRDIKPENILICKNNEEATGIKRYPLYMAPETVIYGEYRPSSDVWALVLEMLTGNQAWNLPPKTELKTLFSYIASEYPLAPTWISSEARDFMIRCFSKDLRYRWTVDMLLRHLWKANGDSH</sequence>
<accession>A0AA41SAV7</accession>
<organism evidence="2 3">
    <name type="scientific">Papaver nudicaule</name>
    <name type="common">Iceland poppy</name>
    <dbReference type="NCBI Taxonomy" id="74823"/>
    <lineage>
        <taxon>Eukaryota</taxon>
        <taxon>Viridiplantae</taxon>
        <taxon>Streptophyta</taxon>
        <taxon>Embryophyta</taxon>
        <taxon>Tracheophyta</taxon>
        <taxon>Spermatophyta</taxon>
        <taxon>Magnoliopsida</taxon>
        <taxon>Ranunculales</taxon>
        <taxon>Papaveraceae</taxon>
        <taxon>Papaveroideae</taxon>
        <taxon>Papaver</taxon>
    </lineage>
</organism>
<dbReference type="SUPFAM" id="SSF56112">
    <property type="entry name" value="Protein kinase-like (PK-like)"/>
    <property type="match status" value="1"/>
</dbReference>
<reference evidence="2" key="1">
    <citation type="submission" date="2022-03" db="EMBL/GenBank/DDBJ databases">
        <title>A functionally conserved STORR gene fusion in Papaver species that diverged 16.8 million years ago.</title>
        <authorList>
            <person name="Catania T."/>
        </authorList>
    </citation>
    <scope>NUCLEOTIDE SEQUENCE</scope>
    <source>
        <strain evidence="2">S-191538</strain>
    </source>
</reference>
<dbReference type="AlphaFoldDB" id="A0AA41SAV7"/>
<comment type="caution">
    <text evidence="2">The sequence shown here is derived from an EMBL/GenBank/DDBJ whole genome shotgun (WGS) entry which is preliminary data.</text>
</comment>
<keyword evidence="3" id="KW-1185">Reference proteome</keyword>
<protein>
    <recommendedName>
        <fullName evidence="1">Protein kinase domain-containing protein</fullName>
    </recommendedName>
</protein>